<keyword evidence="4" id="KW-1185">Reference proteome</keyword>
<dbReference type="KEGG" id="plon:Pla110_15840"/>
<evidence type="ECO:0000256" key="2">
    <source>
        <dbReference type="SAM" id="Phobius"/>
    </source>
</evidence>
<evidence type="ECO:0000313" key="4">
    <source>
        <dbReference type="Proteomes" id="UP000317178"/>
    </source>
</evidence>
<dbReference type="InterPro" id="IPR047928">
    <property type="entry name" value="Perm_prefix_1"/>
</dbReference>
<proteinExistence type="predicted"/>
<dbReference type="RefSeq" id="WP_144994808.1">
    <property type="nucleotide sequence ID" value="NZ_CP036281.1"/>
</dbReference>
<sequence>MPEHEFELYLSLLSRFLKLNSQQREEIAEELRGHLEMRLEDLAKEGHSREEAIRIALDEMGDAGELAQHFSTISKSRRRKMIMRCTLGTAAVLACGLVLFTAFWNEPDRPRPMANLVAEDEGGGTLPESGKTKPMDSSVQKRPAEVWELAEKVRVYKSEELEPWDEQLESQYELDLQGLSLQDAFDQISDQGGFLIVVHNSVTASLGDLISIEIEKNYTNLKLRQILYLLLAPLELTYAPKDGVLYILTQDETQDNSDFLQVRMYDCRDYLLVTVPDPQNNPEKLAEKMHHLMNLVMQFEGEWKTAGEGLGTIQSMNGVLVIKQTADAHAAIEQLLNQLRKPYLDVAHNNSAASQIDFGPERLFKLEQKGQSSIEKTPELGSLF</sequence>
<accession>A0A518CKV7</accession>
<reference evidence="3 4" key="1">
    <citation type="submission" date="2019-02" db="EMBL/GenBank/DDBJ databases">
        <title>Deep-cultivation of Planctomycetes and their phenomic and genomic characterization uncovers novel biology.</title>
        <authorList>
            <person name="Wiegand S."/>
            <person name="Jogler M."/>
            <person name="Boedeker C."/>
            <person name="Pinto D."/>
            <person name="Vollmers J."/>
            <person name="Rivas-Marin E."/>
            <person name="Kohn T."/>
            <person name="Peeters S.H."/>
            <person name="Heuer A."/>
            <person name="Rast P."/>
            <person name="Oberbeckmann S."/>
            <person name="Bunk B."/>
            <person name="Jeske O."/>
            <person name="Meyerdierks A."/>
            <person name="Storesund J.E."/>
            <person name="Kallscheuer N."/>
            <person name="Luecker S."/>
            <person name="Lage O.M."/>
            <person name="Pohl T."/>
            <person name="Merkel B.J."/>
            <person name="Hornburger P."/>
            <person name="Mueller R.-W."/>
            <person name="Bruemmer F."/>
            <person name="Labrenz M."/>
            <person name="Spormann A.M."/>
            <person name="Op den Camp H."/>
            <person name="Overmann J."/>
            <person name="Amann R."/>
            <person name="Jetten M.S.M."/>
            <person name="Mascher T."/>
            <person name="Medema M.H."/>
            <person name="Devos D.P."/>
            <person name="Kaster A.-K."/>
            <person name="Ovreas L."/>
            <person name="Rohde M."/>
            <person name="Galperin M.Y."/>
            <person name="Jogler C."/>
        </authorList>
    </citation>
    <scope>NUCLEOTIDE SEQUENCE [LARGE SCALE GENOMIC DNA]</scope>
    <source>
        <strain evidence="3 4">Pla110</strain>
    </source>
</reference>
<dbReference type="EMBL" id="CP036281">
    <property type="protein sequence ID" value="QDU79865.1"/>
    <property type="molecule type" value="Genomic_DNA"/>
</dbReference>
<keyword evidence="2" id="KW-1133">Transmembrane helix</keyword>
<evidence type="ECO:0000313" key="3">
    <source>
        <dbReference type="EMBL" id="QDU79865.1"/>
    </source>
</evidence>
<dbReference type="AlphaFoldDB" id="A0A518CKV7"/>
<dbReference type="Pfam" id="PF22564">
    <property type="entry name" value="HAAS"/>
    <property type="match status" value="1"/>
</dbReference>
<evidence type="ECO:0000256" key="1">
    <source>
        <dbReference type="SAM" id="MobiDB-lite"/>
    </source>
</evidence>
<organism evidence="3 4">
    <name type="scientific">Polystyrenella longa</name>
    <dbReference type="NCBI Taxonomy" id="2528007"/>
    <lineage>
        <taxon>Bacteria</taxon>
        <taxon>Pseudomonadati</taxon>
        <taxon>Planctomycetota</taxon>
        <taxon>Planctomycetia</taxon>
        <taxon>Planctomycetales</taxon>
        <taxon>Planctomycetaceae</taxon>
        <taxon>Polystyrenella</taxon>
    </lineage>
</organism>
<dbReference type="Proteomes" id="UP000317178">
    <property type="component" value="Chromosome"/>
</dbReference>
<dbReference type="NCBIfam" id="NF038403">
    <property type="entry name" value="perm_prefix_1"/>
    <property type="match status" value="1"/>
</dbReference>
<dbReference type="OrthoDB" id="291644at2"/>
<feature type="transmembrane region" description="Helical" evidence="2">
    <location>
        <begin position="85"/>
        <end position="104"/>
    </location>
</feature>
<protein>
    <submittedName>
        <fullName evidence="3">Uncharacterized protein</fullName>
    </submittedName>
</protein>
<gene>
    <name evidence="3" type="ORF">Pla110_15840</name>
</gene>
<keyword evidence="2" id="KW-0812">Transmembrane</keyword>
<keyword evidence="2" id="KW-0472">Membrane</keyword>
<feature type="region of interest" description="Disordered" evidence="1">
    <location>
        <begin position="120"/>
        <end position="140"/>
    </location>
</feature>
<name>A0A518CKV7_9PLAN</name>